<protein>
    <recommendedName>
        <fullName evidence="3">Lipocalin-like domain-containing protein</fullName>
    </recommendedName>
</protein>
<comment type="caution">
    <text evidence="1">The sequence shown here is derived from an EMBL/GenBank/DDBJ whole genome shotgun (WGS) entry which is preliminary data.</text>
</comment>
<dbReference type="EMBL" id="FZNV01000008">
    <property type="protein sequence ID" value="SNR75098.1"/>
    <property type="molecule type" value="Genomic_DNA"/>
</dbReference>
<reference evidence="1 2" key="1">
    <citation type="submission" date="2017-06" db="EMBL/GenBank/DDBJ databases">
        <authorList>
            <person name="Varghese N."/>
            <person name="Submissions S."/>
        </authorList>
    </citation>
    <scope>NUCLEOTIDE SEQUENCE [LARGE SCALE GENOMIC DNA]</scope>
    <source>
        <strain evidence="1 2">DSM 19840</strain>
    </source>
</reference>
<evidence type="ECO:0000313" key="1">
    <source>
        <dbReference type="EMBL" id="SNR75098.1"/>
    </source>
</evidence>
<organism evidence="1 2">
    <name type="scientific">Maribacter sedimenticola</name>
    <dbReference type="NCBI Taxonomy" id="228956"/>
    <lineage>
        <taxon>Bacteria</taxon>
        <taxon>Pseudomonadati</taxon>
        <taxon>Bacteroidota</taxon>
        <taxon>Flavobacteriia</taxon>
        <taxon>Flavobacteriales</taxon>
        <taxon>Flavobacteriaceae</taxon>
        <taxon>Maribacter</taxon>
    </lineage>
</organism>
<keyword evidence="2" id="KW-1185">Reference proteome</keyword>
<dbReference type="RefSeq" id="WP_089262643.1">
    <property type="nucleotide sequence ID" value="NZ_FZNV01000008.1"/>
</dbReference>
<accession>A0ABY1SLD2</accession>
<evidence type="ECO:0008006" key="3">
    <source>
        <dbReference type="Google" id="ProtNLM"/>
    </source>
</evidence>
<name>A0ABY1SLD2_9FLAO</name>
<evidence type="ECO:0000313" key="2">
    <source>
        <dbReference type="Proteomes" id="UP000198337"/>
    </source>
</evidence>
<gene>
    <name evidence="1" type="ORF">SAMN04488009_3589</name>
</gene>
<proteinExistence type="predicted"/>
<dbReference type="Proteomes" id="UP000198337">
    <property type="component" value="Unassembled WGS sequence"/>
</dbReference>
<sequence length="124" mass="14237">MSILSCGDRKPENEIVGKWSAKYIILDTTEFLGYLDSKLSYIVKPAIFSKNGKLIIFLEHENRKNIVANYIIRGTDSIVIKSNIDLMNGQYKIEITDEKGKRIMKLKAPNKQMYFQQLFGSISL</sequence>